<dbReference type="InterPro" id="IPR000086">
    <property type="entry name" value="NUDIX_hydrolase_dom"/>
</dbReference>
<dbReference type="OMA" id="MWADDEF"/>
<protein>
    <submittedName>
        <fullName evidence="7">78-dihydro-8-oxoguanine triphosphatase</fullName>
    </submittedName>
</protein>
<dbReference type="CDD" id="cd03427">
    <property type="entry name" value="NUDIX_MTH1_Nudt1"/>
    <property type="match status" value="1"/>
</dbReference>
<keyword evidence="5" id="KW-0460">Magnesium</keyword>
<evidence type="ECO:0000259" key="6">
    <source>
        <dbReference type="PROSITE" id="PS51462"/>
    </source>
</evidence>
<comment type="similarity">
    <text evidence="2">Belongs to the Nudix hydrolase family.</text>
</comment>
<dbReference type="PANTHER" id="PTHR43758:SF2">
    <property type="entry name" value="OXIDIZED PURINE NUCLEOSIDE TRIPHOSPHATE HYDROLASE"/>
    <property type="match status" value="1"/>
</dbReference>
<keyword evidence="4" id="KW-0378">Hydrolase</keyword>
<dbReference type="OrthoDB" id="408303at2759"/>
<dbReference type="AlphaFoldDB" id="A0A9Q0L7J2"/>
<dbReference type="GO" id="GO:0046872">
    <property type="term" value="F:metal ion binding"/>
    <property type="evidence" value="ECO:0007669"/>
    <property type="project" value="UniProtKB-KW"/>
</dbReference>
<comment type="cofactor">
    <cofactor evidence="1">
        <name>Mg(2+)</name>
        <dbReference type="ChEBI" id="CHEBI:18420"/>
    </cofactor>
</comment>
<proteinExistence type="inferred from homology"/>
<dbReference type="InterPro" id="IPR020084">
    <property type="entry name" value="NUDIX_hydrolase_CS"/>
</dbReference>
<evidence type="ECO:0000313" key="8">
    <source>
        <dbReference type="Proteomes" id="UP001149090"/>
    </source>
</evidence>
<evidence type="ECO:0000256" key="5">
    <source>
        <dbReference type="ARBA" id="ARBA00022842"/>
    </source>
</evidence>
<dbReference type="SUPFAM" id="SSF55811">
    <property type="entry name" value="Nudix"/>
    <property type="match status" value="1"/>
</dbReference>
<feature type="domain" description="Nudix hydrolase" evidence="6">
    <location>
        <begin position="1"/>
        <end position="144"/>
    </location>
</feature>
<evidence type="ECO:0000256" key="2">
    <source>
        <dbReference type="ARBA" id="ARBA00005582"/>
    </source>
</evidence>
<evidence type="ECO:0000256" key="1">
    <source>
        <dbReference type="ARBA" id="ARBA00001946"/>
    </source>
</evidence>
<accession>A0A9Q0L7J2</accession>
<organism evidence="7 8">
    <name type="scientific">Anaeramoeba ignava</name>
    <name type="common">Anaerobic marine amoeba</name>
    <dbReference type="NCBI Taxonomy" id="1746090"/>
    <lineage>
        <taxon>Eukaryota</taxon>
        <taxon>Metamonada</taxon>
        <taxon>Anaeramoebidae</taxon>
        <taxon>Anaeramoeba</taxon>
    </lineage>
</organism>
<dbReference type="Gene3D" id="3.90.79.10">
    <property type="entry name" value="Nucleoside Triphosphate Pyrophosphohydrolase"/>
    <property type="match status" value="1"/>
</dbReference>
<dbReference type="Proteomes" id="UP001149090">
    <property type="component" value="Unassembled WGS sequence"/>
</dbReference>
<dbReference type="EMBL" id="JAPDFW010000136">
    <property type="protein sequence ID" value="KAJ5066840.1"/>
    <property type="molecule type" value="Genomic_DNA"/>
</dbReference>
<comment type="caution">
    <text evidence="7">The sequence shown here is derived from an EMBL/GenBank/DDBJ whole genome shotgun (WGS) entry which is preliminary data.</text>
</comment>
<dbReference type="PROSITE" id="PS00893">
    <property type="entry name" value="NUDIX_BOX"/>
    <property type="match status" value="1"/>
</dbReference>
<evidence type="ECO:0000313" key="7">
    <source>
        <dbReference type="EMBL" id="KAJ5066840.1"/>
    </source>
</evidence>
<dbReference type="Pfam" id="PF00293">
    <property type="entry name" value="NUDIX"/>
    <property type="match status" value="1"/>
</dbReference>
<reference evidence="7" key="1">
    <citation type="submission" date="2022-10" db="EMBL/GenBank/DDBJ databases">
        <title>Novel sulphate-reducing endosymbionts in the free-living metamonad Anaeramoeba.</title>
        <authorList>
            <person name="Jerlstrom-Hultqvist J."/>
            <person name="Cepicka I."/>
            <person name="Gallot-Lavallee L."/>
            <person name="Salas-Leiva D."/>
            <person name="Curtis B.A."/>
            <person name="Zahonova K."/>
            <person name="Pipaliya S."/>
            <person name="Dacks J."/>
            <person name="Roger A.J."/>
        </authorList>
    </citation>
    <scope>NUCLEOTIDE SEQUENCE</scope>
    <source>
        <strain evidence="7">BMAN</strain>
    </source>
</reference>
<keyword evidence="8" id="KW-1185">Reference proteome</keyword>
<keyword evidence="3" id="KW-0479">Metal-binding</keyword>
<dbReference type="PROSITE" id="PS51462">
    <property type="entry name" value="NUDIX"/>
    <property type="match status" value="1"/>
</dbReference>
<dbReference type="GO" id="GO:0042262">
    <property type="term" value="P:DNA protection"/>
    <property type="evidence" value="ECO:0007669"/>
    <property type="project" value="TreeGrafter"/>
</dbReference>
<gene>
    <name evidence="7" type="ORF">M0811_03184</name>
</gene>
<dbReference type="GO" id="GO:0008413">
    <property type="term" value="F:8-oxo-7,8-dihydroguanosine triphosphate pyrophosphatase activity"/>
    <property type="evidence" value="ECO:0007669"/>
    <property type="project" value="TreeGrafter"/>
</dbReference>
<evidence type="ECO:0000256" key="3">
    <source>
        <dbReference type="ARBA" id="ARBA00022723"/>
    </source>
</evidence>
<sequence length="159" mass="18769">MKLTTLCYLFRNERKEILLGLKKRGFGKNKYNGFGGKKEGNETIEETAKREFEEESGLKLSKMKRVGTIEFIYENKEEWDNKCAIFVSDFDNQEIKGSIQETEECNPIWFQVRDIPYSQMWEDDSIWLPLLIQGNDVFYRFFFDSNGKLLNGGKVDEFK</sequence>
<evidence type="ECO:0000256" key="4">
    <source>
        <dbReference type="ARBA" id="ARBA00022801"/>
    </source>
</evidence>
<dbReference type="PANTHER" id="PTHR43758">
    <property type="entry name" value="7,8-DIHYDRO-8-OXOGUANINE TRIPHOSPHATASE"/>
    <property type="match status" value="1"/>
</dbReference>
<dbReference type="InterPro" id="IPR015797">
    <property type="entry name" value="NUDIX_hydrolase-like_dom_sf"/>
</dbReference>
<dbReference type="GO" id="GO:0005737">
    <property type="term" value="C:cytoplasm"/>
    <property type="evidence" value="ECO:0007669"/>
    <property type="project" value="TreeGrafter"/>
</dbReference>
<name>A0A9Q0L7J2_ANAIG</name>